<evidence type="ECO:0000256" key="4">
    <source>
        <dbReference type="ARBA" id="ARBA00022989"/>
    </source>
</evidence>
<dbReference type="PANTHER" id="PTHR33885:SF3">
    <property type="entry name" value="PHAGE SHOCK PROTEIN C"/>
    <property type="match status" value="1"/>
</dbReference>
<evidence type="ECO:0000313" key="10">
    <source>
        <dbReference type="Proteomes" id="UP000199039"/>
    </source>
</evidence>
<feature type="transmembrane region" description="Helical" evidence="7">
    <location>
        <begin position="69"/>
        <end position="92"/>
    </location>
</feature>
<keyword evidence="5 7" id="KW-0472">Membrane</keyword>
<evidence type="ECO:0000256" key="3">
    <source>
        <dbReference type="ARBA" id="ARBA00022692"/>
    </source>
</evidence>
<dbReference type="EMBL" id="FMYH01000007">
    <property type="protein sequence ID" value="SDD40005.1"/>
    <property type="molecule type" value="Genomic_DNA"/>
</dbReference>
<accession>A0A1G6UHI9</accession>
<proteinExistence type="predicted"/>
<comment type="subcellular location">
    <subcellularLocation>
        <location evidence="1">Cell membrane</location>
        <topology evidence="1">Single-pass membrane protein</topology>
    </subcellularLocation>
</comment>
<evidence type="ECO:0000256" key="6">
    <source>
        <dbReference type="SAM" id="MobiDB-lite"/>
    </source>
</evidence>
<evidence type="ECO:0000256" key="2">
    <source>
        <dbReference type="ARBA" id="ARBA00022475"/>
    </source>
</evidence>
<keyword evidence="4 7" id="KW-1133">Transmembrane helix</keyword>
<evidence type="ECO:0000313" key="9">
    <source>
        <dbReference type="EMBL" id="SDD40005.1"/>
    </source>
</evidence>
<reference evidence="9 10" key="1">
    <citation type="submission" date="2016-09" db="EMBL/GenBank/DDBJ databases">
        <authorList>
            <person name="Capua I."/>
            <person name="De Benedictis P."/>
            <person name="Joannis T."/>
            <person name="Lombin L.H."/>
            <person name="Cattoli G."/>
        </authorList>
    </citation>
    <scope>NUCLEOTIDE SEQUENCE [LARGE SCALE GENOMIC DNA]</scope>
    <source>
        <strain evidence="9 10">ISLP-3</strain>
    </source>
</reference>
<evidence type="ECO:0000256" key="7">
    <source>
        <dbReference type="SAM" id="Phobius"/>
    </source>
</evidence>
<keyword evidence="2" id="KW-1003">Cell membrane</keyword>
<feature type="domain" description="Phage shock protein PspC N-terminal" evidence="8">
    <location>
        <begin position="41"/>
        <end position="95"/>
    </location>
</feature>
<keyword evidence="3 7" id="KW-0812">Transmembrane</keyword>
<feature type="region of interest" description="Disordered" evidence="6">
    <location>
        <begin position="1"/>
        <end position="21"/>
    </location>
</feature>
<evidence type="ECO:0000259" key="8">
    <source>
        <dbReference type="Pfam" id="PF04024"/>
    </source>
</evidence>
<dbReference type="Pfam" id="PF04024">
    <property type="entry name" value="PspC"/>
    <property type="match status" value="1"/>
</dbReference>
<dbReference type="GO" id="GO:0005886">
    <property type="term" value="C:plasma membrane"/>
    <property type="evidence" value="ECO:0007669"/>
    <property type="project" value="UniProtKB-SubCell"/>
</dbReference>
<keyword evidence="10" id="KW-1185">Reference proteome</keyword>
<sequence length="111" mass="12480">MRAGPGNRQDGPMSTPDYAHIPPQPPTPMEKFFAWVRRLGLARPTDRVLGGVAAATARRLGIDAWLMRLILIVLVIFFGLSVWFYIAAWIALPDERTGKIPLEEWIRPSGR</sequence>
<protein>
    <submittedName>
        <fullName evidence="9">Phage shock protein C (PspC) family protein</fullName>
    </submittedName>
</protein>
<organism evidence="9 10">
    <name type="scientific">Sanguibacter gelidistatuariae</name>
    <dbReference type="NCBI Taxonomy" id="1814289"/>
    <lineage>
        <taxon>Bacteria</taxon>
        <taxon>Bacillati</taxon>
        <taxon>Actinomycetota</taxon>
        <taxon>Actinomycetes</taxon>
        <taxon>Micrococcales</taxon>
        <taxon>Sanguibacteraceae</taxon>
        <taxon>Sanguibacter</taxon>
    </lineage>
</organism>
<dbReference type="AlphaFoldDB" id="A0A1G6UHI9"/>
<dbReference type="STRING" id="1814289.SAMN05216410_3245"/>
<dbReference type="InterPro" id="IPR052027">
    <property type="entry name" value="PspC"/>
</dbReference>
<evidence type="ECO:0000256" key="1">
    <source>
        <dbReference type="ARBA" id="ARBA00004162"/>
    </source>
</evidence>
<evidence type="ECO:0000256" key="5">
    <source>
        <dbReference type="ARBA" id="ARBA00023136"/>
    </source>
</evidence>
<gene>
    <name evidence="9" type="ORF">SAMN05216410_3245</name>
</gene>
<dbReference type="InterPro" id="IPR007168">
    <property type="entry name" value="Phageshock_PspC_N"/>
</dbReference>
<dbReference type="OrthoDB" id="7359894at2"/>
<dbReference type="Proteomes" id="UP000199039">
    <property type="component" value="Unassembled WGS sequence"/>
</dbReference>
<dbReference type="PANTHER" id="PTHR33885">
    <property type="entry name" value="PHAGE SHOCK PROTEIN C"/>
    <property type="match status" value="1"/>
</dbReference>
<name>A0A1G6UHI9_9MICO</name>